<dbReference type="GO" id="GO:0004497">
    <property type="term" value="F:monooxygenase activity"/>
    <property type="evidence" value="ECO:0007669"/>
    <property type="project" value="UniProtKB-KW"/>
</dbReference>
<dbReference type="CDD" id="cd11041">
    <property type="entry name" value="CYP503A1-like"/>
    <property type="match status" value="1"/>
</dbReference>
<proteinExistence type="inferred from homology"/>
<organism evidence="8 9">
    <name type="scientific">Viridothelium virens</name>
    <name type="common">Speckled blister lichen</name>
    <name type="synonym">Trypethelium virens</name>
    <dbReference type="NCBI Taxonomy" id="1048519"/>
    <lineage>
        <taxon>Eukaryota</taxon>
        <taxon>Fungi</taxon>
        <taxon>Dikarya</taxon>
        <taxon>Ascomycota</taxon>
        <taxon>Pezizomycotina</taxon>
        <taxon>Dothideomycetes</taxon>
        <taxon>Dothideomycetes incertae sedis</taxon>
        <taxon>Trypetheliales</taxon>
        <taxon>Trypetheliaceae</taxon>
        <taxon>Viridothelium</taxon>
    </lineage>
</organism>
<dbReference type="GO" id="GO:0020037">
    <property type="term" value="F:heme binding"/>
    <property type="evidence" value="ECO:0007669"/>
    <property type="project" value="InterPro"/>
</dbReference>
<keyword evidence="3 7" id="KW-0479">Metal-binding</keyword>
<dbReference type="EMBL" id="ML991918">
    <property type="protein sequence ID" value="KAF2228520.1"/>
    <property type="molecule type" value="Genomic_DNA"/>
</dbReference>
<keyword evidence="7" id="KW-0349">Heme</keyword>
<evidence type="ECO:0000256" key="6">
    <source>
        <dbReference type="ARBA" id="ARBA00023033"/>
    </source>
</evidence>
<protein>
    <submittedName>
        <fullName evidence="8">Putative cytochrome P450</fullName>
    </submittedName>
</protein>
<name>A0A6A6GSN9_VIRVR</name>
<dbReference type="GO" id="GO:0005506">
    <property type="term" value="F:iron ion binding"/>
    <property type="evidence" value="ECO:0007669"/>
    <property type="project" value="InterPro"/>
</dbReference>
<dbReference type="InterPro" id="IPR002403">
    <property type="entry name" value="Cyt_P450_E_grp-IV"/>
</dbReference>
<dbReference type="SUPFAM" id="SSF48264">
    <property type="entry name" value="Cytochrome P450"/>
    <property type="match status" value="1"/>
</dbReference>
<dbReference type="AlphaFoldDB" id="A0A6A6GSN9"/>
<keyword evidence="5 7" id="KW-0408">Iron</keyword>
<feature type="binding site" description="axial binding residue" evidence="7">
    <location>
        <position position="474"/>
    </location>
    <ligand>
        <name>heme</name>
        <dbReference type="ChEBI" id="CHEBI:30413"/>
    </ligand>
    <ligandPart>
        <name>Fe</name>
        <dbReference type="ChEBI" id="CHEBI:18248"/>
    </ligandPart>
</feature>
<dbReference type="InterPro" id="IPR001128">
    <property type="entry name" value="Cyt_P450"/>
</dbReference>
<dbReference type="OrthoDB" id="1844152at2759"/>
<evidence type="ECO:0000256" key="4">
    <source>
        <dbReference type="ARBA" id="ARBA00023002"/>
    </source>
</evidence>
<evidence type="ECO:0000313" key="8">
    <source>
        <dbReference type="EMBL" id="KAF2228520.1"/>
    </source>
</evidence>
<dbReference type="PANTHER" id="PTHR46206:SF6">
    <property type="entry name" value="CYTOCHROME P450 MONOOXYGENASE AN1598-RELATED"/>
    <property type="match status" value="1"/>
</dbReference>
<comment type="similarity">
    <text evidence="2">Belongs to the cytochrome P450 family.</text>
</comment>
<evidence type="ECO:0000256" key="3">
    <source>
        <dbReference type="ARBA" id="ARBA00022723"/>
    </source>
</evidence>
<dbReference type="GO" id="GO:0016705">
    <property type="term" value="F:oxidoreductase activity, acting on paired donors, with incorporation or reduction of molecular oxygen"/>
    <property type="evidence" value="ECO:0007669"/>
    <property type="project" value="InterPro"/>
</dbReference>
<comment type="cofactor">
    <cofactor evidence="1 7">
        <name>heme</name>
        <dbReference type="ChEBI" id="CHEBI:30413"/>
    </cofactor>
</comment>
<keyword evidence="4" id="KW-0560">Oxidoreductase</keyword>
<dbReference type="Gene3D" id="1.10.630.10">
    <property type="entry name" value="Cytochrome P450"/>
    <property type="match status" value="1"/>
</dbReference>
<keyword evidence="6" id="KW-0503">Monooxygenase</keyword>
<dbReference type="InterPro" id="IPR036396">
    <property type="entry name" value="Cyt_P450_sf"/>
</dbReference>
<gene>
    <name evidence="8" type="ORF">EV356DRAFT_581535</name>
</gene>
<evidence type="ECO:0000256" key="1">
    <source>
        <dbReference type="ARBA" id="ARBA00001971"/>
    </source>
</evidence>
<dbReference type="Pfam" id="PF00067">
    <property type="entry name" value="p450"/>
    <property type="match status" value="1"/>
</dbReference>
<evidence type="ECO:0000256" key="5">
    <source>
        <dbReference type="ARBA" id="ARBA00023004"/>
    </source>
</evidence>
<reference evidence="8" key="1">
    <citation type="journal article" date="2020" name="Stud. Mycol.">
        <title>101 Dothideomycetes genomes: a test case for predicting lifestyles and emergence of pathogens.</title>
        <authorList>
            <person name="Haridas S."/>
            <person name="Albert R."/>
            <person name="Binder M."/>
            <person name="Bloem J."/>
            <person name="Labutti K."/>
            <person name="Salamov A."/>
            <person name="Andreopoulos B."/>
            <person name="Baker S."/>
            <person name="Barry K."/>
            <person name="Bills G."/>
            <person name="Bluhm B."/>
            <person name="Cannon C."/>
            <person name="Castanera R."/>
            <person name="Culley D."/>
            <person name="Daum C."/>
            <person name="Ezra D."/>
            <person name="Gonzalez J."/>
            <person name="Henrissat B."/>
            <person name="Kuo A."/>
            <person name="Liang C."/>
            <person name="Lipzen A."/>
            <person name="Lutzoni F."/>
            <person name="Magnuson J."/>
            <person name="Mondo S."/>
            <person name="Nolan M."/>
            <person name="Ohm R."/>
            <person name="Pangilinan J."/>
            <person name="Park H.-J."/>
            <person name="Ramirez L."/>
            <person name="Alfaro M."/>
            <person name="Sun H."/>
            <person name="Tritt A."/>
            <person name="Yoshinaga Y."/>
            <person name="Zwiers L.-H."/>
            <person name="Turgeon B."/>
            <person name="Goodwin S."/>
            <person name="Spatafora J."/>
            <person name="Crous P."/>
            <person name="Grigoriev I."/>
        </authorList>
    </citation>
    <scope>NUCLEOTIDE SEQUENCE</scope>
    <source>
        <strain evidence="8">Tuck. ex Michener</strain>
    </source>
</reference>
<evidence type="ECO:0000313" key="9">
    <source>
        <dbReference type="Proteomes" id="UP000800092"/>
    </source>
</evidence>
<accession>A0A6A6GSN9</accession>
<sequence length="529" mass="60573">MNPIHQSSPSVIGYDWLHNVFGSSSATSLYLYVLLLGCCVSLVVKGASRSRYILQVPYAGYRSIFEPAFLVRLRFSKGARPQINEGYRKFKNAIFKVSRNDRDLVVLPNKYVDELRNLSHDRLNSVEALIANICGPYTASEVMSEGNLHTRLLQTKLTPNLAAYSAIMKEEVDREMDTLIPDHEGPVTRNAYEWIEVRIYDIIAVIIARISNRVFLGKHDGRNEEWFRASIGYAREVTFTVMIMRCFPSWMRPAIAVCLPSSWRLHTHLRRAKKALLPVIARRRAAQSQQSYVRSDDFLQWMMDTGVGEEQRPEKLAHRQLILILASVDTTTRAGAHAIYDLCARPEYFAPLREEIETVLREDVGWGKPTLTKMRMMDSFLKESQRLSPASLLSFHRIVKSPITLSDGMQLPAGTHICLASEATSRDPTFISNADDFDGFRYYRMRQSPEEEHKHQFATTDKKHLHFGHGRYACPGRFFASNELKVVLASLITRYDIKYPEGTTRPTNLNVDEFLYSDPATTVLLRRRN</sequence>
<dbReference type="PRINTS" id="PR00465">
    <property type="entry name" value="EP450IV"/>
</dbReference>
<evidence type="ECO:0000256" key="7">
    <source>
        <dbReference type="PIRSR" id="PIRSR602403-1"/>
    </source>
</evidence>
<dbReference type="Proteomes" id="UP000800092">
    <property type="component" value="Unassembled WGS sequence"/>
</dbReference>
<keyword evidence="9" id="KW-1185">Reference proteome</keyword>
<dbReference type="PANTHER" id="PTHR46206">
    <property type="entry name" value="CYTOCHROME P450"/>
    <property type="match status" value="1"/>
</dbReference>
<evidence type="ECO:0000256" key="2">
    <source>
        <dbReference type="ARBA" id="ARBA00010617"/>
    </source>
</evidence>